<reference evidence="2 3" key="1">
    <citation type="submission" date="2021-03" db="EMBL/GenBank/DDBJ databases">
        <title>Antimicrobial resistance genes in bacteria isolated from Japanese honey, and their potential for conferring macrolide and lincosamide resistance in the American foulbrood pathogen Paenibacillus larvae.</title>
        <authorList>
            <person name="Okamoto M."/>
            <person name="Kumagai M."/>
            <person name="Kanamori H."/>
            <person name="Takamatsu D."/>
        </authorList>
    </citation>
    <scope>NUCLEOTIDE SEQUENCE [LARGE SCALE GENOMIC DNA]</scope>
    <source>
        <strain evidence="2 3">J42TS3</strain>
    </source>
</reference>
<name>A0ABQ4MH87_9BACL</name>
<evidence type="ECO:0000313" key="3">
    <source>
        <dbReference type="Proteomes" id="UP000679992"/>
    </source>
</evidence>
<evidence type="ECO:0000259" key="1">
    <source>
        <dbReference type="Pfam" id="PF10006"/>
    </source>
</evidence>
<keyword evidence="3" id="KW-1185">Reference proteome</keyword>
<comment type="caution">
    <text evidence="2">The sequence shown here is derived from an EMBL/GenBank/DDBJ whole genome shotgun (WGS) entry which is preliminary data.</text>
</comment>
<dbReference type="Proteomes" id="UP000679992">
    <property type="component" value="Unassembled WGS sequence"/>
</dbReference>
<proteinExistence type="predicted"/>
<protein>
    <recommendedName>
        <fullName evidence="1">DUF2249 domain-containing protein</fullName>
    </recommendedName>
</protein>
<dbReference type="Pfam" id="PF10006">
    <property type="entry name" value="DUF2249"/>
    <property type="match status" value="1"/>
</dbReference>
<dbReference type="RefSeq" id="WP_213656327.1">
    <property type="nucleotide sequence ID" value="NZ_BOSL01000017.1"/>
</dbReference>
<dbReference type="InterPro" id="IPR018720">
    <property type="entry name" value="DUF2249"/>
</dbReference>
<dbReference type="EMBL" id="BOSL01000017">
    <property type="protein sequence ID" value="GIP55348.1"/>
    <property type="molecule type" value="Genomic_DNA"/>
</dbReference>
<sequence length="84" mass="9271">MSSENNPGTGIVELDVRPQLRAGEEPFSIIMDTFKNLQPGETFVLHAIMKPAPLIPLLEGKGYTSTCEQVSSDHWIVTFVPQTN</sequence>
<gene>
    <name evidence="2" type="ORF">J42TS3_43830</name>
</gene>
<organism evidence="2 3">
    <name type="scientific">Paenibacillus vini</name>
    <dbReference type="NCBI Taxonomy" id="1476024"/>
    <lineage>
        <taxon>Bacteria</taxon>
        <taxon>Bacillati</taxon>
        <taxon>Bacillota</taxon>
        <taxon>Bacilli</taxon>
        <taxon>Bacillales</taxon>
        <taxon>Paenibacillaceae</taxon>
        <taxon>Paenibacillus</taxon>
    </lineage>
</organism>
<accession>A0ABQ4MH87</accession>
<evidence type="ECO:0000313" key="2">
    <source>
        <dbReference type="EMBL" id="GIP55348.1"/>
    </source>
</evidence>
<feature type="domain" description="DUF2249" evidence="1">
    <location>
        <begin position="13"/>
        <end position="79"/>
    </location>
</feature>